<keyword evidence="11 12" id="KW-0472">Membrane</keyword>
<evidence type="ECO:0000256" key="7">
    <source>
        <dbReference type="ARBA" id="ARBA00022771"/>
    </source>
</evidence>
<dbReference type="GO" id="GO:0016567">
    <property type="term" value="P:protein ubiquitination"/>
    <property type="evidence" value="ECO:0007669"/>
    <property type="project" value="InterPro"/>
</dbReference>
<dbReference type="AlphaFoldDB" id="A0A6J4RBB2"/>
<feature type="domain" description="E3 Ubiquitin ligase MUL1-like" evidence="13">
    <location>
        <begin position="86"/>
        <end position="232"/>
    </location>
</feature>
<organism evidence="14">
    <name type="scientific">uncultured Rubrobacteraceae bacterium</name>
    <dbReference type="NCBI Taxonomy" id="349277"/>
    <lineage>
        <taxon>Bacteria</taxon>
        <taxon>Bacillati</taxon>
        <taxon>Actinomycetota</taxon>
        <taxon>Rubrobacteria</taxon>
        <taxon>Rubrobacterales</taxon>
        <taxon>Rubrobacteraceae</taxon>
        <taxon>environmental samples</taxon>
    </lineage>
</organism>
<gene>
    <name evidence="14" type="ORF">AVDCRST_MAG02-3596</name>
</gene>
<evidence type="ECO:0000256" key="2">
    <source>
        <dbReference type="ARBA" id="ARBA00004141"/>
    </source>
</evidence>
<dbReference type="PANTHER" id="PTHR47568:SF2">
    <property type="entry name" value="E3 UBIQUITIN-PROTEIN LIGASE SP1-RELATED"/>
    <property type="match status" value="1"/>
</dbReference>
<proteinExistence type="predicted"/>
<evidence type="ECO:0000256" key="9">
    <source>
        <dbReference type="ARBA" id="ARBA00022833"/>
    </source>
</evidence>
<evidence type="ECO:0000256" key="5">
    <source>
        <dbReference type="ARBA" id="ARBA00022692"/>
    </source>
</evidence>
<feature type="transmembrane region" description="Helical" evidence="12">
    <location>
        <begin position="6"/>
        <end position="24"/>
    </location>
</feature>
<evidence type="ECO:0000259" key="13">
    <source>
        <dbReference type="Pfam" id="PF12483"/>
    </source>
</evidence>
<keyword evidence="9" id="KW-0862">Zinc</keyword>
<dbReference type="PANTHER" id="PTHR47568">
    <property type="match status" value="1"/>
</dbReference>
<dbReference type="EMBL" id="CADCVH010000094">
    <property type="protein sequence ID" value="CAA9465483.1"/>
    <property type="molecule type" value="Genomic_DNA"/>
</dbReference>
<dbReference type="GO" id="GO:0061630">
    <property type="term" value="F:ubiquitin protein ligase activity"/>
    <property type="evidence" value="ECO:0007669"/>
    <property type="project" value="UniProtKB-EC"/>
</dbReference>
<name>A0A6J4RBB2_9ACTN</name>
<dbReference type="GO" id="GO:0016020">
    <property type="term" value="C:membrane"/>
    <property type="evidence" value="ECO:0007669"/>
    <property type="project" value="UniProtKB-SubCell"/>
</dbReference>
<keyword evidence="7" id="KW-0863">Zinc-finger</keyword>
<keyword evidence="6" id="KW-0479">Metal-binding</keyword>
<keyword evidence="5 12" id="KW-0812">Transmembrane</keyword>
<feature type="transmembrane region" description="Helical" evidence="12">
    <location>
        <begin position="218"/>
        <end position="245"/>
    </location>
</feature>
<evidence type="ECO:0000256" key="11">
    <source>
        <dbReference type="ARBA" id="ARBA00023136"/>
    </source>
</evidence>
<dbReference type="Pfam" id="PF12483">
    <property type="entry name" value="GIDE"/>
    <property type="match status" value="1"/>
</dbReference>
<sequence>MVATIIFVLVGVALWVAAGVVLYFRGRTRGKVAAMGAVEAASLAPGGLVEVKGTLRCEAPLRSEMAGETCAYYSSRVIREYVRDDHDDDDVGSDRRSETISHSERFAPFSVEDATGGVAVNAEGDEVDAKEVVDRFERETAGAGITVAGATISLGRGERTVGFRHVEGVLPVDAPVYVLGAMQEDGTIGAAGDGERRFIVSHRSEEALGEQIGKDARLLGLVAAGLAVFGLVFVAVGIAGATGLIQFT</sequence>
<evidence type="ECO:0000256" key="1">
    <source>
        <dbReference type="ARBA" id="ARBA00000900"/>
    </source>
</evidence>
<reference evidence="14" key="1">
    <citation type="submission" date="2020-02" db="EMBL/GenBank/DDBJ databases">
        <authorList>
            <person name="Meier V. D."/>
        </authorList>
    </citation>
    <scope>NUCLEOTIDE SEQUENCE</scope>
    <source>
        <strain evidence="14">AVDCRST_MAG02</strain>
    </source>
</reference>
<comment type="subcellular location">
    <subcellularLocation>
        <location evidence="2">Membrane</location>
        <topology evidence="2">Multi-pass membrane protein</topology>
    </subcellularLocation>
</comment>
<evidence type="ECO:0000256" key="4">
    <source>
        <dbReference type="ARBA" id="ARBA00022679"/>
    </source>
</evidence>
<comment type="catalytic activity">
    <reaction evidence="1">
        <text>S-ubiquitinyl-[E2 ubiquitin-conjugating enzyme]-L-cysteine + [acceptor protein]-L-lysine = [E2 ubiquitin-conjugating enzyme]-L-cysteine + N(6)-ubiquitinyl-[acceptor protein]-L-lysine.</text>
        <dbReference type="EC" id="2.3.2.27"/>
    </reaction>
</comment>
<evidence type="ECO:0000256" key="8">
    <source>
        <dbReference type="ARBA" id="ARBA00022786"/>
    </source>
</evidence>
<keyword evidence="4" id="KW-0808">Transferase</keyword>
<dbReference type="EC" id="2.3.2.27" evidence="3"/>
<keyword evidence="8" id="KW-0833">Ubl conjugation pathway</keyword>
<dbReference type="GO" id="GO:0008270">
    <property type="term" value="F:zinc ion binding"/>
    <property type="evidence" value="ECO:0007669"/>
    <property type="project" value="UniProtKB-KW"/>
</dbReference>
<evidence type="ECO:0000256" key="10">
    <source>
        <dbReference type="ARBA" id="ARBA00022989"/>
    </source>
</evidence>
<evidence type="ECO:0000256" key="6">
    <source>
        <dbReference type="ARBA" id="ARBA00022723"/>
    </source>
</evidence>
<evidence type="ECO:0000313" key="14">
    <source>
        <dbReference type="EMBL" id="CAA9465483.1"/>
    </source>
</evidence>
<dbReference type="InterPro" id="IPR022170">
    <property type="entry name" value="MUL1-like"/>
</dbReference>
<keyword evidence="10 12" id="KW-1133">Transmembrane helix</keyword>
<evidence type="ECO:0000256" key="3">
    <source>
        <dbReference type="ARBA" id="ARBA00012483"/>
    </source>
</evidence>
<accession>A0A6J4RBB2</accession>
<protein>
    <recommendedName>
        <fullName evidence="3">RING-type E3 ubiquitin transferase</fullName>
        <ecNumber evidence="3">2.3.2.27</ecNumber>
    </recommendedName>
</protein>
<dbReference type="InterPro" id="IPR044231">
    <property type="entry name" value="SP1/SPL1"/>
</dbReference>
<evidence type="ECO:0000256" key="12">
    <source>
        <dbReference type="SAM" id="Phobius"/>
    </source>
</evidence>